<evidence type="ECO:0000256" key="1">
    <source>
        <dbReference type="SAM" id="MobiDB-lite"/>
    </source>
</evidence>
<dbReference type="Gene3D" id="1.10.150.450">
    <property type="match status" value="1"/>
</dbReference>
<dbReference type="InterPro" id="IPR036412">
    <property type="entry name" value="HAD-like_sf"/>
</dbReference>
<gene>
    <name evidence="2" type="ORF">AVDCRST_MAG26-818</name>
</gene>
<dbReference type="PANTHER" id="PTHR12725">
    <property type="entry name" value="HALOACID DEHALOGENASE-LIKE HYDROLASE"/>
    <property type="match status" value="1"/>
</dbReference>
<dbReference type="SUPFAM" id="SSF56784">
    <property type="entry name" value="HAD-like"/>
    <property type="match status" value="1"/>
</dbReference>
<dbReference type="NCBIfam" id="TIGR01509">
    <property type="entry name" value="HAD-SF-IA-v3"/>
    <property type="match status" value="1"/>
</dbReference>
<sequence length="244" mass="27229">MTVRAVLFDLDNTLYPASNGLMLSIDQRIGEFVQHLLGLSEEEALGLRRHYYAEYGTTLRGLQHHHHHVEVESYLQYVHDVALDAFLASDARLEAGLAQLNARKAIFTNSPREHAERVLEVLGIAHHFERIFDLRFFDFVAKPNPAAYARVLDEMGLAGHETMLLEDTIANLRPAKALRMTTILIAEEQAQQPLADYVVPDVVAAVELAQQLVKPPGPRRGGGSRRRSSAARASTPAEPPRLEQ</sequence>
<organism evidence="2">
    <name type="scientific">uncultured Chloroflexia bacterium</name>
    <dbReference type="NCBI Taxonomy" id="1672391"/>
    <lineage>
        <taxon>Bacteria</taxon>
        <taxon>Bacillati</taxon>
        <taxon>Chloroflexota</taxon>
        <taxon>Chloroflexia</taxon>
        <taxon>environmental samples</taxon>
    </lineage>
</organism>
<evidence type="ECO:0000313" key="2">
    <source>
        <dbReference type="EMBL" id="CAA9227529.1"/>
    </source>
</evidence>
<dbReference type="Gene3D" id="3.40.50.1000">
    <property type="entry name" value="HAD superfamily/HAD-like"/>
    <property type="match status" value="1"/>
</dbReference>
<dbReference type="Pfam" id="PF00702">
    <property type="entry name" value="Hydrolase"/>
    <property type="match status" value="1"/>
</dbReference>
<dbReference type="SFLD" id="SFLDG01132">
    <property type="entry name" value="C1.5.3:_5'-Nucleotidase_Like"/>
    <property type="match status" value="1"/>
</dbReference>
<dbReference type="EMBL" id="CADCTK010000196">
    <property type="protein sequence ID" value="CAA9227529.1"/>
    <property type="molecule type" value="Genomic_DNA"/>
</dbReference>
<accession>A0A6J4HML6</accession>
<protein>
    <recommendedName>
        <fullName evidence="3">Pyrimidine 5'-nucleotidase</fullName>
    </recommendedName>
</protein>
<name>A0A6J4HML6_9CHLR</name>
<reference evidence="2" key="1">
    <citation type="submission" date="2020-02" db="EMBL/GenBank/DDBJ databases">
        <authorList>
            <person name="Meier V. D."/>
        </authorList>
    </citation>
    <scope>NUCLEOTIDE SEQUENCE</scope>
    <source>
        <strain evidence="2">AVDCRST_MAG26</strain>
    </source>
</reference>
<proteinExistence type="predicted"/>
<feature type="region of interest" description="Disordered" evidence="1">
    <location>
        <begin position="213"/>
        <end position="244"/>
    </location>
</feature>
<dbReference type="PANTHER" id="PTHR12725:SF117">
    <property type="entry name" value="HALOACID DEHALOGENASE-LIKE HYDROLASE"/>
    <property type="match status" value="1"/>
</dbReference>
<dbReference type="NCBIfam" id="TIGR01993">
    <property type="entry name" value="Pyr-5-nucltdase"/>
    <property type="match status" value="1"/>
</dbReference>
<evidence type="ECO:0008006" key="3">
    <source>
        <dbReference type="Google" id="ProtNLM"/>
    </source>
</evidence>
<dbReference type="InterPro" id="IPR006439">
    <property type="entry name" value="HAD-SF_hydro_IA"/>
</dbReference>
<dbReference type="InterPro" id="IPR010237">
    <property type="entry name" value="Pyr-5-nucltdase"/>
</dbReference>
<dbReference type="SFLD" id="SFLDG01129">
    <property type="entry name" value="C1.5:_HAD__Beta-PGM__Phosphata"/>
    <property type="match status" value="1"/>
</dbReference>
<dbReference type="AlphaFoldDB" id="A0A6J4HML6"/>
<dbReference type="SFLD" id="SFLDS00003">
    <property type="entry name" value="Haloacid_Dehalogenase"/>
    <property type="match status" value="1"/>
</dbReference>
<dbReference type="InterPro" id="IPR023214">
    <property type="entry name" value="HAD_sf"/>
</dbReference>